<evidence type="ECO:0000313" key="2">
    <source>
        <dbReference type="EMBL" id="KAH8018883.1"/>
    </source>
</evidence>
<evidence type="ECO:0000256" key="1">
    <source>
        <dbReference type="SAM" id="MobiDB-lite"/>
    </source>
</evidence>
<feature type="compositionally biased region" description="Polar residues" evidence="1">
    <location>
        <begin position="1"/>
        <end position="13"/>
    </location>
</feature>
<proteinExistence type="predicted"/>
<feature type="region of interest" description="Disordered" evidence="1">
    <location>
        <begin position="52"/>
        <end position="93"/>
    </location>
</feature>
<reference evidence="2" key="1">
    <citation type="journal article" date="2020" name="Cell">
        <title>Large-Scale Comparative Analyses of Tick Genomes Elucidate Their Genetic Diversity and Vector Capacities.</title>
        <authorList>
            <consortium name="Tick Genome and Microbiome Consortium (TIGMIC)"/>
            <person name="Jia N."/>
            <person name="Wang J."/>
            <person name="Shi W."/>
            <person name="Du L."/>
            <person name="Sun Y."/>
            <person name="Zhan W."/>
            <person name="Jiang J.F."/>
            <person name="Wang Q."/>
            <person name="Zhang B."/>
            <person name="Ji P."/>
            <person name="Bell-Sakyi L."/>
            <person name="Cui X.M."/>
            <person name="Yuan T.T."/>
            <person name="Jiang B.G."/>
            <person name="Yang W.F."/>
            <person name="Lam T.T."/>
            <person name="Chang Q.C."/>
            <person name="Ding S.J."/>
            <person name="Wang X.J."/>
            <person name="Zhu J.G."/>
            <person name="Ruan X.D."/>
            <person name="Zhao L."/>
            <person name="Wei J.T."/>
            <person name="Ye R.Z."/>
            <person name="Que T.C."/>
            <person name="Du C.H."/>
            <person name="Zhou Y.H."/>
            <person name="Cheng J.X."/>
            <person name="Dai P.F."/>
            <person name="Guo W.B."/>
            <person name="Han X.H."/>
            <person name="Huang E.J."/>
            <person name="Li L.F."/>
            <person name="Wei W."/>
            <person name="Gao Y.C."/>
            <person name="Liu J.Z."/>
            <person name="Shao H.Z."/>
            <person name="Wang X."/>
            <person name="Wang C.C."/>
            <person name="Yang T.C."/>
            <person name="Huo Q.B."/>
            <person name="Li W."/>
            <person name="Chen H.Y."/>
            <person name="Chen S.E."/>
            <person name="Zhou L.G."/>
            <person name="Ni X.B."/>
            <person name="Tian J.H."/>
            <person name="Sheng Y."/>
            <person name="Liu T."/>
            <person name="Pan Y.S."/>
            <person name="Xia L.Y."/>
            <person name="Li J."/>
            <person name="Zhao F."/>
            <person name="Cao W.C."/>
        </authorList>
    </citation>
    <scope>NUCLEOTIDE SEQUENCE</scope>
    <source>
        <strain evidence="2">Rmic-2018</strain>
    </source>
</reference>
<dbReference type="AlphaFoldDB" id="A0A9J6DA03"/>
<dbReference type="Proteomes" id="UP000821866">
    <property type="component" value="Chromosome 8"/>
</dbReference>
<sequence length="274" mass="30135">MYIQNVMKTTQPESALRSANRVSNGDTCPCSNDVTFPRDLVSGANINRQEGMRRMQRTGRKVSPFADAGKRSFLSAKRDAGRRKPAGQNRADSGSGCYCWNGRRGKPDITERLALYASCKPRSFHEGARVSRPGGLPRRGGRPHSSKTSDGHNVSAVHDVREMHARVNTERALSDGSAATALVAFCAPVSQIITVTLDCVRCTDKAIEAKHCTECNCVPLFKDTALLYKHRDERTRVIVEAAQMAREQVPCISKPSVALSEKELRFLEGFGARK</sequence>
<organism evidence="2 3">
    <name type="scientific">Rhipicephalus microplus</name>
    <name type="common">Cattle tick</name>
    <name type="synonym">Boophilus microplus</name>
    <dbReference type="NCBI Taxonomy" id="6941"/>
    <lineage>
        <taxon>Eukaryota</taxon>
        <taxon>Metazoa</taxon>
        <taxon>Ecdysozoa</taxon>
        <taxon>Arthropoda</taxon>
        <taxon>Chelicerata</taxon>
        <taxon>Arachnida</taxon>
        <taxon>Acari</taxon>
        <taxon>Parasitiformes</taxon>
        <taxon>Ixodida</taxon>
        <taxon>Ixodoidea</taxon>
        <taxon>Ixodidae</taxon>
        <taxon>Rhipicephalinae</taxon>
        <taxon>Rhipicephalus</taxon>
        <taxon>Boophilus</taxon>
    </lineage>
</organism>
<feature type="region of interest" description="Disordered" evidence="1">
    <location>
        <begin position="125"/>
        <end position="153"/>
    </location>
</feature>
<accession>A0A9J6DA03</accession>
<name>A0A9J6DA03_RHIMP</name>
<gene>
    <name evidence="2" type="ORF">HPB51_013563</name>
</gene>
<comment type="caution">
    <text evidence="2">The sequence shown here is derived from an EMBL/GenBank/DDBJ whole genome shotgun (WGS) entry which is preliminary data.</text>
</comment>
<feature type="region of interest" description="Disordered" evidence="1">
    <location>
        <begin position="1"/>
        <end position="22"/>
    </location>
</feature>
<evidence type="ECO:0000313" key="3">
    <source>
        <dbReference type="Proteomes" id="UP000821866"/>
    </source>
</evidence>
<protein>
    <submittedName>
        <fullName evidence="2">Uncharacterized protein</fullName>
    </submittedName>
</protein>
<dbReference type="EMBL" id="JABSTU010000010">
    <property type="protein sequence ID" value="KAH8018883.1"/>
    <property type="molecule type" value="Genomic_DNA"/>
</dbReference>
<keyword evidence="3" id="KW-1185">Reference proteome</keyword>
<reference evidence="2" key="2">
    <citation type="submission" date="2021-09" db="EMBL/GenBank/DDBJ databases">
        <authorList>
            <person name="Jia N."/>
            <person name="Wang J."/>
            <person name="Shi W."/>
            <person name="Du L."/>
            <person name="Sun Y."/>
            <person name="Zhan W."/>
            <person name="Jiang J."/>
            <person name="Wang Q."/>
            <person name="Zhang B."/>
            <person name="Ji P."/>
            <person name="Sakyi L.B."/>
            <person name="Cui X."/>
            <person name="Yuan T."/>
            <person name="Jiang B."/>
            <person name="Yang W."/>
            <person name="Lam T.T.-Y."/>
            <person name="Chang Q."/>
            <person name="Ding S."/>
            <person name="Wang X."/>
            <person name="Zhu J."/>
            <person name="Ruan X."/>
            <person name="Zhao L."/>
            <person name="Wei J."/>
            <person name="Que T."/>
            <person name="Du C."/>
            <person name="Cheng J."/>
            <person name="Dai P."/>
            <person name="Han X."/>
            <person name="Huang E."/>
            <person name="Gao Y."/>
            <person name="Liu J."/>
            <person name="Shao H."/>
            <person name="Ye R."/>
            <person name="Li L."/>
            <person name="Wei W."/>
            <person name="Wang X."/>
            <person name="Wang C."/>
            <person name="Huo Q."/>
            <person name="Li W."/>
            <person name="Guo W."/>
            <person name="Chen H."/>
            <person name="Chen S."/>
            <person name="Zhou L."/>
            <person name="Zhou L."/>
            <person name="Ni X."/>
            <person name="Tian J."/>
            <person name="Zhou Y."/>
            <person name="Sheng Y."/>
            <person name="Liu T."/>
            <person name="Pan Y."/>
            <person name="Xia L."/>
            <person name="Li J."/>
            <person name="Zhao F."/>
            <person name="Cao W."/>
        </authorList>
    </citation>
    <scope>NUCLEOTIDE SEQUENCE</scope>
    <source>
        <strain evidence="2">Rmic-2018</strain>
        <tissue evidence="2">Larvae</tissue>
    </source>
</reference>